<feature type="transmembrane region" description="Helical" evidence="1">
    <location>
        <begin position="83"/>
        <end position="101"/>
    </location>
</feature>
<feature type="transmembrane region" description="Helical" evidence="1">
    <location>
        <begin position="113"/>
        <end position="134"/>
    </location>
</feature>
<evidence type="ECO:0000313" key="3">
    <source>
        <dbReference type="Proteomes" id="UP001199631"/>
    </source>
</evidence>
<keyword evidence="1" id="KW-0472">Membrane</keyword>
<dbReference type="EMBL" id="JAIFZM010000001">
    <property type="protein sequence ID" value="MCG3417829.1"/>
    <property type="molecule type" value="Genomic_DNA"/>
</dbReference>
<dbReference type="RefSeq" id="WP_238017793.1">
    <property type="nucleotide sequence ID" value="NZ_JAIFZM010000001.1"/>
</dbReference>
<evidence type="ECO:0000313" key="2">
    <source>
        <dbReference type="EMBL" id="MCG3417829.1"/>
    </source>
</evidence>
<protein>
    <recommendedName>
        <fullName evidence="4">DUF1440 domain-containing protein</fullName>
    </recommendedName>
</protein>
<sequence length="142" mass="16362">MKRLSLAFIGIISGLFLGAFLWIFQIITTINVYTLLINVDYIPVLKEWNMHPIIELVLHLIVSVIVVFVLYAIFKRWGMQHRVLPYVLANGVIGVLLYGTTSFSTRTPALLDYFAIFYWILGHLLYGLIVGIFLQKLERTFP</sequence>
<dbReference type="Proteomes" id="UP001199631">
    <property type="component" value="Unassembled WGS sequence"/>
</dbReference>
<organism evidence="2 3">
    <name type="scientific">Oceanobacillus jordanicus</name>
    <dbReference type="NCBI Taxonomy" id="2867266"/>
    <lineage>
        <taxon>Bacteria</taxon>
        <taxon>Bacillati</taxon>
        <taxon>Bacillota</taxon>
        <taxon>Bacilli</taxon>
        <taxon>Bacillales</taxon>
        <taxon>Bacillaceae</taxon>
        <taxon>Oceanobacillus</taxon>
    </lineage>
</organism>
<evidence type="ECO:0008006" key="4">
    <source>
        <dbReference type="Google" id="ProtNLM"/>
    </source>
</evidence>
<proteinExistence type="predicted"/>
<keyword evidence="3" id="KW-1185">Reference proteome</keyword>
<comment type="caution">
    <text evidence="2">The sequence shown here is derived from an EMBL/GenBank/DDBJ whole genome shotgun (WGS) entry which is preliminary data.</text>
</comment>
<reference evidence="2 3" key="1">
    <citation type="journal article" date="2022" name="Evol. Bioinform. Online">
        <title>Draft Genome Sequence of Oceanobacillus jordanicus Strain GSFE11, a Halotolerant Plant Growth-Promoting Bacterial Endophyte Isolated From the Jordan Valley.</title>
        <authorList>
            <person name="Alhindi T."/>
            <person name="Albdaiwi R."/>
        </authorList>
    </citation>
    <scope>NUCLEOTIDE SEQUENCE [LARGE SCALE GENOMIC DNA]</scope>
    <source>
        <strain evidence="2 3">GSFE11</strain>
    </source>
</reference>
<gene>
    <name evidence="2" type="ORF">K3T81_01590</name>
</gene>
<dbReference type="AlphaFoldDB" id="A0AAW5B3V2"/>
<accession>A0AAW5B3V2</accession>
<feature type="transmembrane region" description="Helical" evidence="1">
    <location>
        <begin position="7"/>
        <end position="33"/>
    </location>
</feature>
<evidence type="ECO:0000256" key="1">
    <source>
        <dbReference type="SAM" id="Phobius"/>
    </source>
</evidence>
<keyword evidence="1" id="KW-0812">Transmembrane</keyword>
<keyword evidence="1" id="KW-1133">Transmembrane helix</keyword>
<name>A0AAW5B3V2_9BACI</name>
<feature type="transmembrane region" description="Helical" evidence="1">
    <location>
        <begin position="53"/>
        <end position="74"/>
    </location>
</feature>